<evidence type="ECO:0000313" key="4">
    <source>
        <dbReference type="Proteomes" id="UP001057360"/>
    </source>
</evidence>
<dbReference type="Gene3D" id="3.40.718.10">
    <property type="entry name" value="Isopropylmalate Dehydrogenase"/>
    <property type="match status" value="1"/>
</dbReference>
<evidence type="ECO:0000313" key="2">
    <source>
        <dbReference type="EMBL" id="MCL6369343.1"/>
    </source>
</evidence>
<dbReference type="EMBL" id="SGPX01000006">
    <property type="protein sequence ID" value="MCL6351945.1"/>
    <property type="molecule type" value="Genomic_DNA"/>
</dbReference>
<evidence type="ECO:0000313" key="1">
    <source>
        <dbReference type="EMBL" id="MCL6351945.1"/>
    </source>
</evidence>
<dbReference type="Proteomes" id="UP001055618">
    <property type="component" value="Unassembled WGS sequence"/>
</dbReference>
<proteinExistence type="predicted"/>
<organism evidence="2 4">
    <name type="scientific">Pectobacterium polaris</name>
    <dbReference type="NCBI Taxonomy" id="2042057"/>
    <lineage>
        <taxon>Bacteria</taxon>
        <taxon>Pseudomonadati</taxon>
        <taxon>Pseudomonadota</taxon>
        <taxon>Gammaproteobacteria</taxon>
        <taxon>Enterobacterales</taxon>
        <taxon>Pectobacteriaceae</taxon>
        <taxon>Pectobacterium</taxon>
    </lineage>
</organism>
<comment type="caution">
    <text evidence="2">The sequence shown here is derived from an EMBL/GenBank/DDBJ whole genome shotgun (WGS) entry which is preliminary data.</text>
</comment>
<evidence type="ECO:0000313" key="3">
    <source>
        <dbReference type="Proteomes" id="UP001055618"/>
    </source>
</evidence>
<sequence>MWLSKDQLNYFNVHGLWLFEFYVYFLEKYLSINIKYTIRNKILTYDFERLMEGATLRKCSEFAQDIIDNM</sequence>
<gene>
    <name evidence="1" type="ORF">EXT50_12310</name>
    <name evidence="2" type="ORF">EXT53_12310</name>
</gene>
<accession>A0AAW5GFA1</accession>
<protein>
    <submittedName>
        <fullName evidence="2">Uncharacterized protein</fullName>
    </submittedName>
</protein>
<dbReference type="EMBL" id="SGPY01000006">
    <property type="protein sequence ID" value="MCL6369343.1"/>
    <property type="molecule type" value="Genomic_DNA"/>
</dbReference>
<name>A0AAW5GFA1_9GAMM</name>
<dbReference type="Proteomes" id="UP001057360">
    <property type="component" value="Unassembled WGS sequence"/>
</dbReference>
<reference evidence="2" key="1">
    <citation type="submission" date="2019-02" db="EMBL/GenBank/DDBJ databases">
        <title>New Zealand Erwinia strains with phe-tRNA free attachment sites.</title>
        <authorList>
            <person name="Nunes-Leite L."/>
            <person name="Pitman A.R."/>
        </authorList>
    </citation>
    <scope>NUCLEOTIDE SEQUENCE</scope>
    <source>
        <strain evidence="2">Ec-140</strain>
        <strain evidence="1">Ec-143</strain>
    </source>
</reference>
<dbReference type="AlphaFoldDB" id="A0AAW5GFA1"/>
<keyword evidence="3" id="KW-1185">Reference proteome</keyword>